<keyword evidence="9 14" id="KW-0540">Nuclease</keyword>
<evidence type="ECO:0000256" key="15">
    <source>
        <dbReference type="PROSITE-ProRule" id="PRU01319"/>
    </source>
</evidence>
<evidence type="ECO:0000256" key="14">
    <source>
        <dbReference type="HAMAP-Rule" id="MF_00052"/>
    </source>
</evidence>
<dbReference type="EC" id="3.1.26.4" evidence="6 14"/>
<evidence type="ECO:0000256" key="16">
    <source>
        <dbReference type="RuleBase" id="RU003515"/>
    </source>
</evidence>
<keyword evidence="13 14" id="KW-0464">Manganese</keyword>
<dbReference type="GO" id="GO:0005737">
    <property type="term" value="C:cytoplasm"/>
    <property type="evidence" value="ECO:0007669"/>
    <property type="project" value="UniProtKB-SubCell"/>
</dbReference>
<comment type="caution">
    <text evidence="18">The sequence shown here is derived from an EMBL/GenBank/DDBJ whole genome shotgun (WGS) entry which is preliminary data.</text>
</comment>
<dbReference type="PROSITE" id="PS51975">
    <property type="entry name" value="RNASE_H_2"/>
    <property type="match status" value="1"/>
</dbReference>
<feature type="domain" description="RNase H type-2" evidence="17">
    <location>
        <begin position="29"/>
        <end position="231"/>
    </location>
</feature>
<dbReference type="NCBIfam" id="NF000595">
    <property type="entry name" value="PRK00015.1-3"/>
    <property type="match status" value="1"/>
</dbReference>
<dbReference type="RefSeq" id="WP_122193296.1">
    <property type="nucleotide sequence ID" value="NZ_JBHSKC010000026.1"/>
</dbReference>
<dbReference type="PANTHER" id="PTHR10954">
    <property type="entry name" value="RIBONUCLEASE H2 SUBUNIT A"/>
    <property type="match status" value="1"/>
</dbReference>
<evidence type="ECO:0000256" key="9">
    <source>
        <dbReference type="ARBA" id="ARBA00022722"/>
    </source>
</evidence>
<dbReference type="Pfam" id="PF01351">
    <property type="entry name" value="RNase_HII"/>
    <property type="match status" value="1"/>
</dbReference>
<evidence type="ECO:0000256" key="3">
    <source>
        <dbReference type="ARBA" id="ARBA00004065"/>
    </source>
</evidence>
<dbReference type="PANTHER" id="PTHR10954:SF18">
    <property type="entry name" value="RIBONUCLEASE HII"/>
    <property type="match status" value="1"/>
</dbReference>
<keyword evidence="10 14" id="KW-0479">Metal-binding</keyword>
<dbReference type="GO" id="GO:0032299">
    <property type="term" value="C:ribonuclease H2 complex"/>
    <property type="evidence" value="ECO:0007669"/>
    <property type="project" value="TreeGrafter"/>
</dbReference>
<dbReference type="AlphaFoldDB" id="A0A3M2MHW7"/>
<comment type="catalytic activity">
    <reaction evidence="1 14 15 16">
        <text>Endonucleolytic cleavage to 5'-phosphomonoester.</text>
        <dbReference type="EC" id="3.1.26.4"/>
    </reaction>
</comment>
<comment type="cofactor">
    <cofactor evidence="2">
        <name>Mg(2+)</name>
        <dbReference type="ChEBI" id="CHEBI:18420"/>
    </cofactor>
</comment>
<feature type="binding site" evidence="14 15">
    <location>
        <position position="35"/>
    </location>
    <ligand>
        <name>a divalent metal cation</name>
        <dbReference type="ChEBI" id="CHEBI:60240"/>
    </ligand>
</feature>
<dbReference type="GO" id="GO:0043137">
    <property type="term" value="P:DNA replication, removal of RNA primer"/>
    <property type="evidence" value="ECO:0007669"/>
    <property type="project" value="TreeGrafter"/>
</dbReference>
<evidence type="ECO:0000256" key="11">
    <source>
        <dbReference type="ARBA" id="ARBA00022759"/>
    </source>
</evidence>
<comment type="subcellular location">
    <subcellularLocation>
        <location evidence="4 14">Cytoplasm</location>
    </subcellularLocation>
</comment>
<evidence type="ECO:0000256" key="5">
    <source>
        <dbReference type="ARBA" id="ARBA00007383"/>
    </source>
</evidence>
<comment type="similarity">
    <text evidence="5 14 16">Belongs to the RNase HII family.</text>
</comment>
<evidence type="ECO:0000256" key="6">
    <source>
        <dbReference type="ARBA" id="ARBA00012180"/>
    </source>
</evidence>
<dbReference type="InterPro" id="IPR012337">
    <property type="entry name" value="RNaseH-like_sf"/>
</dbReference>
<evidence type="ECO:0000256" key="2">
    <source>
        <dbReference type="ARBA" id="ARBA00001946"/>
    </source>
</evidence>
<dbReference type="Proteomes" id="UP000282674">
    <property type="component" value="Unassembled WGS sequence"/>
</dbReference>
<evidence type="ECO:0000259" key="17">
    <source>
        <dbReference type="PROSITE" id="PS51975"/>
    </source>
</evidence>
<gene>
    <name evidence="14" type="primary">rnhB</name>
    <name evidence="18" type="ORF">EBO15_06005</name>
</gene>
<dbReference type="OrthoDB" id="9803420at2"/>
<sequence length="240" mass="25676">MNGRPLRFTPRRDAGLYGFERALGHGGFSPVAGVDEAGRGACAGPLVIGAAILADGKRGRIEGLSDSKLLTPARREALYEEIVERAASWSVIIVPRDEVDRFGVHRCNITGMRRAVAALGRRPEYVLSDGFSVPGLVAPSLGVIKGDQVVACIAAASIVAKVTRDRIMVDLHERYPQYGFDVHKGYATKAHTAALAEHGPCAEHRLSFVNVGRVVRKNGGVVTGEQAGEDHGTRMEGTRV</sequence>
<proteinExistence type="inferred from homology"/>
<dbReference type="NCBIfam" id="NF000598">
    <property type="entry name" value="PRK00015.2-2"/>
    <property type="match status" value="1"/>
</dbReference>
<evidence type="ECO:0000256" key="4">
    <source>
        <dbReference type="ARBA" id="ARBA00004496"/>
    </source>
</evidence>
<dbReference type="GO" id="GO:0003723">
    <property type="term" value="F:RNA binding"/>
    <property type="evidence" value="ECO:0007669"/>
    <property type="project" value="UniProtKB-UniRule"/>
</dbReference>
<evidence type="ECO:0000256" key="8">
    <source>
        <dbReference type="ARBA" id="ARBA00022490"/>
    </source>
</evidence>
<keyword evidence="12 14" id="KW-0378">Hydrolase</keyword>
<dbReference type="InterPro" id="IPR022898">
    <property type="entry name" value="RNase_HII"/>
</dbReference>
<comment type="cofactor">
    <cofactor evidence="14 15">
        <name>Mn(2+)</name>
        <dbReference type="ChEBI" id="CHEBI:29035"/>
    </cofactor>
    <cofactor evidence="14 15">
        <name>Mg(2+)</name>
        <dbReference type="ChEBI" id="CHEBI:18420"/>
    </cofactor>
    <text evidence="14 15">Manganese or magnesium. Binds 1 divalent metal ion per monomer in the absence of substrate. May bind a second metal ion after substrate binding.</text>
</comment>
<organism evidence="18 19">
    <name type="scientific">Actinomadura harenae</name>
    <dbReference type="NCBI Taxonomy" id="2483351"/>
    <lineage>
        <taxon>Bacteria</taxon>
        <taxon>Bacillati</taxon>
        <taxon>Actinomycetota</taxon>
        <taxon>Actinomycetes</taxon>
        <taxon>Streptosporangiales</taxon>
        <taxon>Thermomonosporaceae</taxon>
        <taxon>Actinomadura</taxon>
    </lineage>
</organism>
<evidence type="ECO:0000256" key="10">
    <source>
        <dbReference type="ARBA" id="ARBA00022723"/>
    </source>
</evidence>
<feature type="binding site" evidence="14 15">
    <location>
        <position position="36"/>
    </location>
    <ligand>
        <name>a divalent metal cation</name>
        <dbReference type="ChEBI" id="CHEBI:60240"/>
    </ligand>
</feature>
<comment type="function">
    <text evidence="3 14 16">Endonuclease that specifically degrades the RNA of RNA-DNA hybrids.</text>
</comment>
<dbReference type="HAMAP" id="MF_00052_B">
    <property type="entry name" value="RNase_HII_B"/>
    <property type="match status" value="1"/>
</dbReference>
<dbReference type="InterPro" id="IPR024567">
    <property type="entry name" value="RNase_HII/HIII_dom"/>
</dbReference>
<dbReference type="CDD" id="cd07182">
    <property type="entry name" value="RNase_HII_bacteria_HII_like"/>
    <property type="match status" value="1"/>
</dbReference>
<dbReference type="SUPFAM" id="SSF53098">
    <property type="entry name" value="Ribonuclease H-like"/>
    <property type="match status" value="1"/>
</dbReference>
<evidence type="ECO:0000256" key="12">
    <source>
        <dbReference type="ARBA" id="ARBA00022801"/>
    </source>
</evidence>
<dbReference type="EMBL" id="RFFG01000007">
    <property type="protein sequence ID" value="RMI46888.1"/>
    <property type="molecule type" value="Genomic_DNA"/>
</dbReference>
<evidence type="ECO:0000256" key="1">
    <source>
        <dbReference type="ARBA" id="ARBA00000077"/>
    </source>
</evidence>
<protein>
    <recommendedName>
        <fullName evidence="7 14">Ribonuclease HII</fullName>
        <shortName evidence="14">RNase HII</shortName>
        <ecNumber evidence="6 14">3.1.26.4</ecNumber>
    </recommendedName>
</protein>
<evidence type="ECO:0000256" key="7">
    <source>
        <dbReference type="ARBA" id="ARBA00019179"/>
    </source>
</evidence>
<dbReference type="GO" id="GO:0004523">
    <property type="term" value="F:RNA-DNA hybrid ribonuclease activity"/>
    <property type="evidence" value="ECO:0007669"/>
    <property type="project" value="UniProtKB-UniRule"/>
</dbReference>
<keyword evidence="19" id="KW-1185">Reference proteome</keyword>
<evidence type="ECO:0000313" key="19">
    <source>
        <dbReference type="Proteomes" id="UP000282674"/>
    </source>
</evidence>
<keyword evidence="8 14" id="KW-0963">Cytoplasm</keyword>
<name>A0A3M2MHW7_9ACTN</name>
<evidence type="ECO:0000313" key="18">
    <source>
        <dbReference type="EMBL" id="RMI46888.1"/>
    </source>
</evidence>
<dbReference type="Gene3D" id="3.30.420.10">
    <property type="entry name" value="Ribonuclease H-like superfamily/Ribonuclease H"/>
    <property type="match status" value="1"/>
</dbReference>
<evidence type="ECO:0000256" key="13">
    <source>
        <dbReference type="ARBA" id="ARBA00023211"/>
    </source>
</evidence>
<accession>A0A3M2MHW7</accession>
<dbReference type="InterPro" id="IPR001352">
    <property type="entry name" value="RNase_HII/HIII"/>
</dbReference>
<dbReference type="InterPro" id="IPR036397">
    <property type="entry name" value="RNaseH_sf"/>
</dbReference>
<dbReference type="GO" id="GO:0006298">
    <property type="term" value="P:mismatch repair"/>
    <property type="evidence" value="ECO:0007669"/>
    <property type="project" value="TreeGrafter"/>
</dbReference>
<feature type="binding site" evidence="14 15">
    <location>
        <position position="129"/>
    </location>
    <ligand>
        <name>a divalent metal cation</name>
        <dbReference type="ChEBI" id="CHEBI:60240"/>
    </ligand>
</feature>
<dbReference type="GO" id="GO:0030145">
    <property type="term" value="F:manganese ion binding"/>
    <property type="evidence" value="ECO:0007669"/>
    <property type="project" value="UniProtKB-UniRule"/>
</dbReference>
<keyword evidence="11 14" id="KW-0255">Endonuclease</keyword>
<reference evidence="18 19" key="1">
    <citation type="submission" date="2018-10" db="EMBL/GenBank/DDBJ databases">
        <title>Isolation from soil.</title>
        <authorList>
            <person name="Hu J."/>
        </authorList>
    </citation>
    <scope>NUCLEOTIDE SEQUENCE [LARGE SCALE GENOMIC DNA]</scope>
    <source>
        <strain evidence="18 19">NEAU-Ht49</strain>
    </source>
</reference>